<keyword evidence="2" id="KW-1185">Reference proteome</keyword>
<organism evidence="1 2">
    <name type="scientific">Streptomyces marokkonensis</name>
    <dbReference type="NCBI Taxonomy" id="324855"/>
    <lineage>
        <taxon>Bacteria</taxon>
        <taxon>Bacillati</taxon>
        <taxon>Actinomycetota</taxon>
        <taxon>Actinomycetes</taxon>
        <taxon>Kitasatosporales</taxon>
        <taxon>Streptomycetaceae</taxon>
        <taxon>Streptomyces</taxon>
    </lineage>
</organism>
<proteinExistence type="predicted"/>
<gene>
    <name evidence="1" type="ORF">GCM10022384_01520</name>
</gene>
<accession>A0ABP7NPI8</accession>
<sequence length="134" mass="15134">MWKRKSRKGRRTTKPVPVELCDLCAKVFPENESVSGYVPDSSAADPTHPWADGLRLITACCDDHFDVVKAGYAHRPFVEEELWAAKLTRTLTAACPQALSMEQLGCRTGLQEPQIRAAIAWHNERMRDQQRTDP</sequence>
<name>A0ABP7NPI8_9ACTN</name>
<dbReference type="RefSeq" id="WP_345588131.1">
    <property type="nucleotide sequence ID" value="NZ_BAABCQ010000001.1"/>
</dbReference>
<evidence type="ECO:0008006" key="3">
    <source>
        <dbReference type="Google" id="ProtNLM"/>
    </source>
</evidence>
<protein>
    <recommendedName>
        <fullName evidence="3">HNH endonuclease</fullName>
    </recommendedName>
</protein>
<dbReference type="EMBL" id="BAABCQ010000001">
    <property type="protein sequence ID" value="GAA3951514.1"/>
    <property type="molecule type" value="Genomic_DNA"/>
</dbReference>
<dbReference type="Proteomes" id="UP001500034">
    <property type="component" value="Unassembled WGS sequence"/>
</dbReference>
<evidence type="ECO:0000313" key="2">
    <source>
        <dbReference type="Proteomes" id="UP001500034"/>
    </source>
</evidence>
<comment type="caution">
    <text evidence="1">The sequence shown here is derived from an EMBL/GenBank/DDBJ whole genome shotgun (WGS) entry which is preliminary data.</text>
</comment>
<evidence type="ECO:0000313" key="1">
    <source>
        <dbReference type="EMBL" id="GAA3951514.1"/>
    </source>
</evidence>
<reference evidence="2" key="1">
    <citation type="journal article" date="2019" name="Int. J. Syst. Evol. Microbiol.">
        <title>The Global Catalogue of Microorganisms (GCM) 10K type strain sequencing project: providing services to taxonomists for standard genome sequencing and annotation.</title>
        <authorList>
            <consortium name="The Broad Institute Genomics Platform"/>
            <consortium name="The Broad Institute Genome Sequencing Center for Infectious Disease"/>
            <person name="Wu L."/>
            <person name="Ma J."/>
        </authorList>
    </citation>
    <scope>NUCLEOTIDE SEQUENCE [LARGE SCALE GENOMIC DNA]</scope>
    <source>
        <strain evidence="2">JCM 17027</strain>
    </source>
</reference>